<sequence length="173" mass="18208">MPTTLPIPIQFVLPEGWRPAPPDEVGAPDAAFVALHPEPDGGFTANITIDGDFWSAEEETLADIADGSVERLRRSLGAVQVAGRRPLGSDDSPGLAQRLTLTAVVGGVQRELVQSQVYLAMQDVADPRKRVVIRLILTVTAAQEDAVGADFQEFLRSVAPDPGTPGTETGGGA</sequence>
<dbReference type="AlphaFoldDB" id="A0A344U7C0"/>
<accession>A0A344U7C0</accession>
<dbReference type="RefSeq" id="WP_114057964.1">
    <property type="nucleotide sequence ID" value="NZ_CP030862.1"/>
</dbReference>
<evidence type="ECO:0000313" key="2">
    <source>
        <dbReference type="Proteomes" id="UP000252004"/>
    </source>
</evidence>
<dbReference type="KEGG" id="sgz:C0216_28180"/>
<dbReference type="OrthoDB" id="3686643at2"/>
<dbReference type="Gene3D" id="3.40.1000.10">
    <property type="entry name" value="Mog1/PsbP, alpha/beta/alpha sandwich"/>
    <property type="match status" value="1"/>
</dbReference>
<proteinExistence type="predicted"/>
<evidence type="ECO:0008006" key="3">
    <source>
        <dbReference type="Google" id="ProtNLM"/>
    </source>
</evidence>
<keyword evidence="2" id="KW-1185">Reference proteome</keyword>
<dbReference type="EMBL" id="CP030862">
    <property type="protein sequence ID" value="AXE26791.1"/>
    <property type="molecule type" value="Genomic_DNA"/>
</dbReference>
<gene>
    <name evidence="1" type="ORF">C0216_28180</name>
</gene>
<organism evidence="1 2">
    <name type="scientific">Streptomyces globosus</name>
    <dbReference type="NCBI Taxonomy" id="68209"/>
    <lineage>
        <taxon>Bacteria</taxon>
        <taxon>Bacillati</taxon>
        <taxon>Actinomycetota</taxon>
        <taxon>Actinomycetes</taxon>
        <taxon>Kitasatosporales</taxon>
        <taxon>Streptomycetaceae</taxon>
        <taxon>Streptomyces</taxon>
    </lineage>
</organism>
<name>A0A344U7C0_9ACTN</name>
<reference evidence="1 2" key="1">
    <citation type="submission" date="2018-01" db="EMBL/GenBank/DDBJ databases">
        <title>Draft genome Sequence of streptomyces globosus LZH-48.</title>
        <authorList>
            <person name="Ran K."/>
            <person name="Li Z."/>
            <person name="Wei S."/>
            <person name="Dong R."/>
        </authorList>
    </citation>
    <scope>NUCLEOTIDE SEQUENCE [LARGE SCALE GENOMIC DNA]</scope>
    <source>
        <strain evidence="1 2">LZH-48</strain>
    </source>
</reference>
<protein>
    <recommendedName>
        <fullName evidence="3">DUF1795 domain-containing protein</fullName>
    </recommendedName>
</protein>
<dbReference type="Proteomes" id="UP000252004">
    <property type="component" value="Chromosome"/>
</dbReference>
<evidence type="ECO:0000313" key="1">
    <source>
        <dbReference type="EMBL" id="AXE26791.1"/>
    </source>
</evidence>